<evidence type="ECO:0000313" key="4">
    <source>
        <dbReference type="Proteomes" id="UP000593567"/>
    </source>
</evidence>
<feature type="coiled-coil region" evidence="1">
    <location>
        <begin position="221"/>
        <end position="342"/>
    </location>
</feature>
<comment type="caution">
    <text evidence="3">The sequence shown here is derived from an EMBL/GenBank/DDBJ whole genome shotgun (WGS) entry which is preliminary data.</text>
</comment>
<keyword evidence="4" id="KW-1185">Reference proteome</keyword>
<reference evidence="3" key="1">
    <citation type="submission" date="2020-06" db="EMBL/GenBank/DDBJ databases">
        <title>Draft genome of Bugula neritina, a colonial animal packing powerful symbionts and potential medicines.</title>
        <authorList>
            <person name="Rayko M."/>
        </authorList>
    </citation>
    <scope>NUCLEOTIDE SEQUENCE [LARGE SCALE GENOMIC DNA]</scope>
    <source>
        <strain evidence="3">Kwan_BN1</strain>
    </source>
</reference>
<feature type="coiled-coil region" evidence="1">
    <location>
        <begin position="154"/>
        <end position="181"/>
    </location>
</feature>
<feature type="region of interest" description="Disordered" evidence="2">
    <location>
        <begin position="99"/>
        <end position="129"/>
    </location>
</feature>
<sequence length="556" mass="63740">MSSLPENKLKTHVQSNVLGFEDIISNGDGDFCTAPTHGTNSSTSTPNQKHVLKTTTIIHGADNSWRSQSEKTTLLSPSICDKCGECESCEKRKRRVYHKKQGTGESRKDASSNITSPFQPDFFQSSSAKTNKQSKWETVRAITETLIREKDMLIERQKLKRLQLEQRIRDLESKLRKITIAQVSQGHGEASTNESNQLEKEEESYRRLMSSTKLLTDTNSVAKVMFEKSQLERQLGEAEHKIAELKCLVLTQKSDMQQQLEYYKKLLNLTEEHAELNSKLTRANEELNICKEHTDRLIDERSGLEEECQRLNDELGESNEQIVQLLGQVSLLQRELSSWEQKEMLRDTTTPDDIIRLKEQQLELHSDYEDLKKVSDSKQQEFDTAVSTFENRLSELTSRLENSELLLQTAEEEAAEKDQEMNNRMETIDRLKAENEALKEKSAADREKVETAEEIVSDRTCRLEQTLIEEIVFCTSSLECLLEMYNNPRDLDISEMLSCRPTPVTISSPREYVSVLEQQNSTLKSMGEKIEKLRQFLIDKHADEMAASGHIDCSTQ</sequence>
<dbReference type="InterPro" id="IPR040210">
    <property type="entry name" value="Cep85/Cep85L"/>
</dbReference>
<proteinExistence type="predicted"/>
<dbReference type="PANTHER" id="PTHR31075">
    <property type="entry name" value="CENTROSOMAL PROTEIN OF 85 KDA"/>
    <property type="match status" value="1"/>
</dbReference>
<dbReference type="GO" id="GO:0005813">
    <property type="term" value="C:centrosome"/>
    <property type="evidence" value="ECO:0007669"/>
    <property type="project" value="TreeGrafter"/>
</dbReference>
<feature type="compositionally biased region" description="Low complexity" evidence="2">
    <location>
        <begin position="116"/>
        <end position="127"/>
    </location>
</feature>
<organism evidence="3 4">
    <name type="scientific">Bugula neritina</name>
    <name type="common">Brown bryozoan</name>
    <name type="synonym">Sertularia neritina</name>
    <dbReference type="NCBI Taxonomy" id="10212"/>
    <lineage>
        <taxon>Eukaryota</taxon>
        <taxon>Metazoa</taxon>
        <taxon>Spiralia</taxon>
        <taxon>Lophotrochozoa</taxon>
        <taxon>Bryozoa</taxon>
        <taxon>Gymnolaemata</taxon>
        <taxon>Cheilostomatida</taxon>
        <taxon>Flustrina</taxon>
        <taxon>Buguloidea</taxon>
        <taxon>Bugulidae</taxon>
        <taxon>Bugula</taxon>
    </lineage>
</organism>
<evidence type="ECO:0000256" key="1">
    <source>
        <dbReference type="SAM" id="Coils"/>
    </source>
</evidence>
<keyword evidence="1" id="KW-0175">Coiled coil</keyword>
<dbReference type="AlphaFoldDB" id="A0A7J7J370"/>
<gene>
    <name evidence="3" type="ORF">EB796_021408</name>
</gene>
<name>A0A7J7J370_BUGNE</name>
<feature type="coiled-coil region" evidence="1">
    <location>
        <begin position="386"/>
        <end position="455"/>
    </location>
</feature>
<evidence type="ECO:0000256" key="2">
    <source>
        <dbReference type="SAM" id="MobiDB-lite"/>
    </source>
</evidence>
<dbReference type="PANTHER" id="PTHR31075:SF4">
    <property type="entry name" value="CENTROSOMAL PROTEIN OF 85 KDA"/>
    <property type="match status" value="1"/>
</dbReference>
<evidence type="ECO:0000313" key="3">
    <source>
        <dbReference type="EMBL" id="KAF6020277.1"/>
    </source>
</evidence>
<dbReference type="EMBL" id="VXIV02003183">
    <property type="protein sequence ID" value="KAF6020277.1"/>
    <property type="molecule type" value="Genomic_DNA"/>
</dbReference>
<accession>A0A7J7J370</accession>
<dbReference type="Proteomes" id="UP000593567">
    <property type="component" value="Unassembled WGS sequence"/>
</dbReference>
<dbReference type="OrthoDB" id="5972981at2759"/>
<protein>
    <submittedName>
        <fullName evidence="3">Uncharacterized protein</fullName>
    </submittedName>
</protein>